<evidence type="ECO:0000313" key="8">
    <source>
        <dbReference type="Proteomes" id="UP001205740"/>
    </source>
</evidence>
<dbReference type="PANTHER" id="PTHR30213">
    <property type="entry name" value="INNER MEMBRANE PROTEIN YHJD"/>
    <property type="match status" value="1"/>
</dbReference>
<dbReference type="Pfam" id="PF03631">
    <property type="entry name" value="Virul_fac_BrkB"/>
    <property type="match status" value="1"/>
</dbReference>
<comment type="subcellular location">
    <subcellularLocation>
        <location evidence="1">Cell membrane</location>
        <topology evidence="1">Multi-pass membrane protein</topology>
    </subcellularLocation>
</comment>
<evidence type="ECO:0000256" key="3">
    <source>
        <dbReference type="ARBA" id="ARBA00022692"/>
    </source>
</evidence>
<dbReference type="PANTHER" id="PTHR30213:SF0">
    <property type="entry name" value="UPF0761 MEMBRANE PROTEIN YIHY"/>
    <property type="match status" value="1"/>
</dbReference>
<sequence length="328" mass="36087">MVRTLPRLVWRTIVKAWDDSIFGMSAQAAFWQTLSLPPLLLGVLGSIGYVGDWFGPGTTEMIRSRIISFAGRTFSENVVTEIITPTVNDVLARGRGELISLGFVLSLWSGSSAMSSFVDSINKAHDQHNVRHAVWQRIFALNLYIGFLILSTFILPLVALGPTYASDIAPDSWQPVSGQIIHIAYYPAVGVLLILGLTTLYRVSLPKPLPWHRLVAGAVLAAVVFWFASAGLRVYLGSITKTGYSYGALATPIAFLLFTFFLGFAIVIGAQFNAAIQSIWPAAGPTHIEQVREWATQQTTDITDRLRAVPKKFQSGPIRRSPRPDDER</sequence>
<name>A0ABT1GVS8_9NOCA</name>
<accession>A0ABT1GVS8</accession>
<reference evidence="7 8" key="1">
    <citation type="submission" date="2022-06" db="EMBL/GenBank/DDBJ databases">
        <title>Genomic Encyclopedia of Archaeal and Bacterial Type Strains, Phase II (KMG-II): from individual species to whole genera.</title>
        <authorList>
            <person name="Goeker M."/>
        </authorList>
    </citation>
    <scope>NUCLEOTIDE SEQUENCE [LARGE SCALE GENOMIC DNA]</scope>
    <source>
        <strain evidence="7 8">DSM 45037</strain>
    </source>
</reference>
<keyword evidence="2" id="KW-1003">Cell membrane</keyword>
<evidence type="ECO:0000256" key="4">
    <source>
        <dbReference type="ARBA" id="ARBA00022989"/>
    </source>
</evidence>
<evidence type="ECO:0000256" key="2">
    <source>
        <dbReference type="ARBA" id="ARBA00022475"/>
    </source>
</evidence>
<dbReference type="InterPro" id="IPR017039">
    <property type="entry name" value="Virul_fac_BrkB"/>
</dbReference>
<feature type="transmembrane region" description="Helical" evidence="6">
    <location>
        <begin position="180"/>
        <end position="202"/>
    </location>
</feature>
<feature type="transmembrane region" description="Helical" evidence="6">
    <location>
        <begin position="214"/>
        <end position="236"/>
    </location>
</feature>
<keyword evidence="8" id="KW-1185">Reference proteome</keyword>
<keyword evidence="4 6" id="KW-1133">Transmembrane helix</keyword>
<feature type="transmembrane region" description="Helical" evidence="6">
    <location>
        <begin position="139"/>
        <end position="160"/>
    </location>
</feature>
<evidence type="ECO:0000256" key="6">
    <source>
        <dbReference type="SAM" id="Phobius"/>
    </source>
</evidence>
<dbReference type="EMBL" id="JAMTCG010000001">
    <property type="protein sequence ID" value="MCP2159089.1"/>
    <property type="molecule type" value="Genomic_DNA"/>
</dbReference>
<organism evidence="7 8">
    <name type="scientific">Williamsia serinedens</name>
    <dbReference type="NCBI Taxonomy" id="391736"/>
    <lineage>
        <taxon>Bacteria</taxon>
        <taxon>Bacillati</taxon>
        <taxon>Actinomycetota</taxon>
        <taxon>Actinomycetes</taxon>
        <taxon>Mycobacteriales</taxon>
        <taxon>Nocardiaceae</taxon>
        <taxon>Williamsia</taxon>
    </lineage>
</organism>
<gene>
    <name evidence="7" type="ORF">LX12_000253</name>
</gene>
<dbReference type="Proteomes" id="UP001205740">
    <property type="component" value="Unassembled WGS sequence"/>
</dbReference>
<dbReference type="PIRSF" id="PIRSF035875">
    <property type="entry name" value="RNase_BN"/>
    <property type="match status" value="1"/>
</dbReference>
<protein>
    <submittedName>
        <fullName evidence="7">Membrane protein</fullName>
    </submittedName>
</protein>
<evidence type="ECO:0000256" key="1">
    <source>
        <dbReference type="ARBA" id="ARBA00004651"/>
    </source>
</evidence>
<keyword evidence="3 6" id="KW-0812">Transmembrane</keyword>
<keyword evidence="5 6" id="KW-0472">Membrane</keyword>
<proteinExistence type="predicted"/>
<evidence type="ECO:0000256" key="5">
    <source>
        <dbReference type="ARBA" id="ARBA00023136"/>
    </source>
</evidence>
<comment type="caution">
    <text evidence="7">The sequence shown here is derived from an EMBL/GenBank/DDBJ whole genome shotgun (WGS) entry which is preliminary data.</text>
</comment>
<feature type="transmembrane region" description="Helical" evidence="6">
    <location>
        <begin position="248"/>
        <end position="270"/>
    </location>
</feature>
<evidence type="ECO:0000313" key="7">
    <source>
        <dbReference type="EMBL" id="MCP2159089.1"/>
    </source>
</evidence>